<evidence type="ECO:0000313" key="1">
    <source>
        <dbReference type="EMBL" id="KAG2325988.1"/>
    </source>
</evidence>
<feature type="non-terminal residue" evidence="1">
    <location>
        <position position="1"/>
    </location>
</feature>
<evidence type="ECO:0000313" key="2">
    <source>
        <dbReference type="Proteomes" id="UP000886595"/>
    </source>
</evidence>
<proteinExistence type="predicted"/>
<name>A0A8X8B970_BRACI</name>
<protein>
    <submittedName>
        <fullName evidence="1">Uncharacterized protein</fullName>
    </submittedName>
</protein>
<gene>
    <name evidence="1" type="ORF">Bca52824_008716</name>
</gene>
<organism evidence="1 2">
    <name type="scientific">Brassica carinata</name>
    <name type="common">Ethiopian mustard</name>
    <name type="synonym">Abyssinian cabbage</name>
    <dbReference type="NCBI Taxonomy" id="52824"/>
    <lineage>
        <taxon>Eukaryota</taxon>
        <taxon>Viridiplantae</taxon>
        <taxon>Streptophyta</taxon>
        <taxon>Embryophyta</taxon>
        <taxon>Tracheophyta</taxon>
        <taxon>Spermatophyta</taxon>
        <taxon>Magnoliopsida</taxon>
        <taxon>eudicotyledons</taxon>
        <taxon>Gunneridae</taxon>
        <taxon>Pentapetalae</taxon>
        <taxon>rosids</taxon>
        <taxon>malvids</taxon>
        <taxon>Brassicales</taxon>
        <taxon>Brassicaceae</taxon>
        <taxon>Brassiceae</taxon>
        <taxon>Brassica</taxon>
    </lineage>
</organism>
<dbReference type="Proteomes" id="UP000886595">
    <property type="component" value="Unassembled WGS sequence"/>
</dbReference>
<dbReference type="EMBL" id="JAAMPC010000002">
    <property type="protein sequence ID" value="KAG2325988.1"/>
    <property type="molecule type" value="Genomic_DNA"/>
</dbReference>
<comment type="caution">
    <text evidence="1">The sequence shown here is derived from an EMBL/GenBank/DDBJ whole genome shotgun (WGS) entry which is preliminary data.</text>
</comment>
<keyword evidence="2" id="KW-1185">Reference proteome</keyword>
<accession>A0A8X8B970</accession>
<reference evidence="1 2" key="1">
    <citation type="submission" date="2020-02" db="EMBL/GenBank/DDBJ databases">
        <authorList>
            <person name="Ma Q."/>
            <person name="Huang Y."/>
            <person name="Song X."/>
            <person name="Pei D."/>
        </authorList>
    </citation>
    <scope>NUCLEOTIDE SEQUENCE [LARGE SCALE GENOMIC DNA]</scope>
    <source>
        <strain evidence="1">Sxm20200214</strain>
        <tissue evidence="1">Leaf</tissue>
    </source>
</reference>
<sequence>GLVLGYAFLVSEATSEMVVCETGGLHEGVDNRRTNTAKASANKVFAYELGFGSLHRDLAWVPELALSRLLVNEVPNVLVK</sequence>
<dbReference type="AlphaFoldDB" id="A0A8X8B970"/>